<reference evidence="2 3" key="1">
    <citation type="submission" date="2023-09" db="EMBL/GenBank/DDBJ databases">
        <authorList>
            <person name="Rey-Velasco X."/>
        </authorList>
    </citation>
    <scope>NUCLEOTIDE SEQUENCE [LARGE SCALE GENOMIC DNA]</scope>
    <source>
        <strain evidence="2 3">F188</strain>
    </source>
</reference>
<evidence type="ECO:0000313" key="3">
    <source>
        <dbReference type="Proteomes" id="UP001261624"/>
    </source>
</evidence>
<dbReference type="EMBL" id="JAVRHM010000007">
    <property type="protein sequence ID" value="MDT0689744.1"/>
    <property type="molecule type" value="Genomic_DNA"/>
</dbReference>
<protein>
    <recommendedName>
        <fullName evidence="4">Water stress and hypersensitive response domain-containing protein</fullName>
    </recommendedName>
</protein>
<organism evidence="2 3">
    <name type="scientific">Autumnicola patrickiae</name>
    <dbReference type="NCBI Taxonomy" id="3075591"/>
    <lineage>
        <taxon>Bacteria</taxon>
        <taxon>Pseudomonadati</taxon>
        <taxon>Bacteroidota</taxon>
        <taxon>Flavobacteriia</taxon>
        <taxon>Flavobacteriales</taxon>
        <taxon>Flavobacteriaceae</taxon>
        <taxon>Autumnicola</taxon>
    </lineage>
</organism>
<evidence type="ECO:0008006" key="4">
    <source>
        <dbReference type="Google" id="ProtNLM"/>
    </source>
</evidence>
<dbReference type="Proteomes" id="UP001261624">
    <property type="component" value="Unassembled WGS sequence"/>
</dbReference>
<keyword evidence="1" id="KW-0472">Membrane</keyword>
<dbReference type="RefSeq" id="WP_311683573.1">
    <property type="nucleotide sequence ID" value="NZ_JAVRHM010000007.1"/>
</dbReference>
<evidence type="ECO:0000256" key="1">
    <source>
        <dbReference type="SAM" id="Phobius"/>
    </source>
</evidence>
<dbReference type="Gene3D" id="2.60.40.1820">
    <property type="match status" value="2"/>
</dbReference>
<dbReference type="SUPFAM" id="SSF117070">
    <property type="entry name" value="LEA14-like"/>
    <property type="match status" value="1"/>
</dbReference>
<name>A0ABU3E234_9FLAO</name>
<feature type="transmembrane region" description="Helical" evidence="1">
    <location>
        <begin position="6"/>
        <end position="23"/>
    </location>
</feature>
<evidence type="ECO:0000313" key="2">
    <source>
        <dbReference type="EMBL" id="MDT0689744.1"/>
    </source>
</evidence>
<keyword evidence="3" id="KW-1185">Reference proteome</keyword>
<sequence>MRNGKLWAVIAVIVIVAAGIWWWQSSSSGTGQGGIAQDLKPEMSIASARITDISDEKISIVTEVVLKNPFPVEFKSKSMEYEVFIDSIKVIQDIYDDPFNIKTSDSTVIELPMEILVDPMTKVQDYFEKERVDSAFYALEASATLDVPIEGEEEFSMKISDSLPTFQKMKMELKNIETNLLDSDESMDVIVSLTNPNHYPTNITNGSFSFTVRDEMELVGQMEDIHIQPGATEDITVHVKKESGSLTQSAKDFIFNQDETVFIFQFNARMHSDNKMLDNTKLNIKMTGTLAEISDAI</sequence>
<gene>
    <name evidence="2" type="ORF">RM549_08110</name>
</gene>
<comment type="caution">
    <text evidence="2">The sequence shown here is derived from an EMBL/GenBank/DDBJ whole genome shotgun (WGS) entry which is preliminary data.</text>
</comment>
<proteinExistence type="predicted"/>
<keyword evidence="1" id="KW-1133">Transmembrane helix</keyword>
<accession>A0ABU3E234</accession>
<keyword evidence="1" id="KW-0812">Transmembrane</keyword>